<dbReference type="EMBL" id="ACYG01000019">
    <property type="protein sequence ID" value="EEV18151.1"/>
    <property type="molecule type" value="Genomic_DNA"/>
</dbReference>
<dbReference type="OrthoDB" id="5362689at2"/>
<evidence type="ECO:0000313" key="3">
    <source>
        <dbReference type="Proteomes" id="UP000005709"/>
    </source>
</evidence>
<comment type="caution">
    <text evidence="2">The sequence shown here is derived from an EMBL/GenBank/DDBJ whole genome shotgun (WGS) entry which is preliminary data.</text>
</comment>
<evidence type="ECO:0000256" key="1">
    <source>
        <dbReference type="SAM" id="Phobius"/>
    </source>
</evidence>
<feature type="transmembrane region" description="Helical" evidence="1">
    <location>
        <begin position="12"/>
        <end position="35"/>
    </location>
</feature>
<sequence>MNPKILSAIKFRGITSSVLAICTYLIIWACCEFWHDVEISKFLGVAAVIVAIIFASMIFKLSATKIISDISDSKVFRTYLITFIARVLWAIMVIAFLLYAINIASSETLNYFFHSHRESFVDTFYSVIRTTQNIGFSYQNEATLIAIWSNIFLVVIPALKTINYVVLILVYYKLGKAATNKIFYFCGGLYFMYWILLNIMNVFVNLPKISNVTAVCIILIAIFLSEILELIAWIRIKGILGAELWNKNLWTTPIK</sequence>
<dbReference type="RefSeq" id="WP_005870464.1">
    <property type="nucleotide sequence ID" value="NZ_ACYG01000019.1"/>
</dbReference>
<keyword evidence="3" id="KW-1185">Reference proteome</keyword>
<gene>
    <name evidence="2" type="ORF">CAMGR0001_0906</name>
</gene>
<keyword evidence="1" id="KW-1133">Transmembrane helix</keyword>
<feature type="transmembrane region" description="Helical" evidence="1">
    <location>
        <begin position="41"/>
        <end position="59"/>
    </location>
</feature>
<organism evidence="2 3">
    <name type="scientific">Campylobacter gracilis RM3268</name>
    <dbReference type="NCBI Taxonomy" id="553220"/>
    <lineage>
        <taxon>Bacteria</taxon>
        <taxon>Pseudomonadati</taxon>
        <taxon>Campylobacterota</taxon>
        <taxon>Epsilonproteobacteria</taxon>
        <taxon>Campylobacterales</taxon>
        <taxon>Campylobacteraceae</taxon>
        <taxon>Campylobacter</taxon>
    </lineage>
</organism>
<dbReference type="eggNOG" id="ENOG50315YM">
    <property type="taxonomic scope" value="Bacteria"/>
</dbReference>
<accession>C8PGB3</accession>
<keyword evidence="1" id="KW-0812">Transmembrane</keyword>
<feature type="transmembrane region" description="Helical" evidence="1">
    <location>
        <begin position="145"/>
        <end position="170"/>
    </location>
</feature>
<reference evidence="2 3" key="1">
    <citation type="submission" date="2009-07" db="EMBL/GenBank/DDBJ databases">
        <authorList>
            <person name="Madupu R."/>
            <person name="Sebastian Y."/>
            <person name="Durkin A.S."/>
            <person name="Torralba M."/>
            <person name="Methe B."/>
            <person name="Sutton G.G."/>
            <person name="Strausberg R.L."/>
            <person name="Nelson K.E."/>
        </authorList>
    </citation>
    <scope>NUCLEOTIDE SEQUENCE [LARGE SCALE GENOMIC DNA]</scope>
    <source>
        <strain evidence="2 3">RM3268</strain>
    </source>
</reference>
<keyword evidence="1" id="KW-0472">Membrane</keyword>
<dbReference type="AlphaFoldDB" id="C8PGB3"/>
<dbReference type="Proteomes" id="UP000005709">
    <property type="component" value="Unassembled WGS sequence"/>
</dbReference>
<feature type="transmembrane region" description="Helical" evidence="1">
    <location>
        <begin position="209"/>
        <end position="234"/>
    </location>
</feature>
<evidence type="ECO:0000313" key="2">
    <source>
        <dbReference type="EMBL" id="EEV18151.1"/>
    </source>
</evidence>
<feature type="transmembrane region" description="Helical" evidence="1">
    <location>
        <begin position="182"/>
        <end position="203"/>
    </location>
</feature>
<proteinExistence type="predicted"/>
<protein>
    <submittedName>
        <fullName evidence="2">Uncharacterized protein</fullName>
    </submittedName>
</protein>
<feature type="transmembrane region" description="Helical" evidence="1">
    <location>
        <begin position="79"/>
        <end position="101"/>
    </location>
</feature>
<name>C8PGB3_9BACT</name>